<evidence type="ECO:0000313" key="2">
    <source>
        <dbReference type="Proteomes" id="UP001057402"/>
    </source>
</evidence>
<sequence>MSSSTGIICCPIELEPRTLSQVQLNHAREAAADVVGKMEPAGATTIFTEGLKPVRTSKEMERSIELAGLRDRYECGGDDMESSEEEKLRRTKEKTCECSCKAAAIDSSDEAIKIKEPASSPF</sequence>
<protein>
    <submittedName>
        <fullName evidence="1">Uncharacterized protein</fullName>
    </submittedName>
</protein>
<dbReference type="Proteomes" id="UP001057402">
    <property type="component" value="Chromosome 8"/>
</dbReference>
<comment type="caution">
    <text evidence="1">The sequence shown here is derived from an EMBL/GenBank/DDBJ whole genome shotgun (WGS) entry which is preliminary data.</text>
</comment>
<organism evidence="1 2">
    <name type="scientific">Melastoma candidum</name>
    <dbReference type="NCBI Taxonomy" id="119954"/>
    <lineage>
        <taxon>Eukaryota</taxon>
        <taxon>Viridiplantae</taxon>
        <taxon>Streptophyta</taxon>
        <taxon>Embryophyta</taxon>
        <taxon>Tracheophyta</taxon>
        <taxon>Spermatophyta</taxon>
        <taxon>Magnoliopsida</taxon>
        <taxon>eudicotyledons</taxon>
        <taxon>Gunneridae</taxon>
        <taxon>Pentapetalae</taxon>
        <taxon>rosids</taxon>
        <taxon>malvids</taxon>
        <taxon>Myrtales</taxon>
        <taxon>Melastomataceae</taxon>
        <taxon>Melastomatoideae</taxon>
        <taxon>Melastomateae</taxon>
        <taxon>Melastoma</taxon>
    </lineage>
</organism>
<name>A0ACB9N6T4_9MYRT</name>
<reference evidence="2" key="1">
    <citation type="journal article" date="2023" name="Front. Plant Sci.">
        <title>Chromosomal-level genome assembly of Melastoma candidum provides insights into trichome evolution.</title>
        <authorList>
            <person name="Zhong Y."/>
            <person name="Wu W."/>
            <person name="Sun C."/>
            <person name="Zou P."/>
            <person name="Liu Y."/>
            <person name="Dai S."/>
            <person name="Zhou R."/>
        </authorList>
    </citation>
    <scope>NUCLEOTIDE SEQUENCE [LARGE SCALE GENOMIC DNA]</scope>
</reference>
<accession>A0ACB9N6T4</accession>
<keyword evidence="2" id="KW-1185">Reference proteome</keyword>
<dbReference type="EMBL" id="CM042887">
    <property type="protein sequence ID" value="KAI4331429.1"/>
    <property type="molecule type" value="Genomic_DNA"/>
</dbReference>
<proteinExistence type="predicted"/>
<evidence type="ECO:0000313" key="1">
    <source>
        <dbReference type="EMBL" id="KAI4331429.1"/>
    </source>
</evidence>
<gene>
    <name evidence="1" type="ORF">MLD38_029619</name>
</gene>